<feature type="compositionally biased region" description="Polar residues" evidence="7">
    <location>
        <begin position="22"/>
        <end position="31"/>
    </location>
</feature>
<dbReference type="EC" id="5.6.2.1" evidence="3"/>
<dbReference type="InterPro" id="IPR035447">
    <property type="entry name" value="DNA_topo_I_N_sf"/>
</dbReference>
<evidence type="ECO:0000256" key="5">
    <source>
        <dbReference type="ARBA" id="ARBA00023125"/>
    </source>
</evidence>
<evidence type="ECO:0000256" key="3">
    <source>
        <dbReference type="ARBA" id="ARBA00012891"/>
    </source>
</evidence>
<dbReference type="InterPro" id="IPR011010">
    <property type="entry name" value="DNA_brk_join_enz"/>
</dbReference>
<keyword evidence="4" id="KW-0799">Topoisomerase</keyword>
<comment type="catalytic activity">
    <reaction evidence="1">
        <text>ATP-independent breakage of single-stranded DNA, followed by passage and rejoining.</text>
        <dbReference type="EC" id="5.6.2.1"/>
    </reaction>
</comment>
<dbReference type="SUPFAM" id="SSF56349">
    <property type="entry name" value="DNA breaking-rejoining enzymes"/>
    <property type="match status" value="1"/>
</dbReference>
<dbReference type="InterPro" id="IPR049331">
    <property type="entry name" value="Top1B_N_bact"/>
</dbReference>
<dbReference type="Gene3D" id="3.90.15.10">
    <property type="entry name" value="Topoisomerase I, Chain A, domain 3"/>
    <property type="match status" value="1"/>
</dbReference>
<proteinExistence type="inferred from homology"/>
<evidence type="ECO:0000256" key="4">
    <source>
        <dbReference type="ARBA" id="ARBA00023029"/>
    </source>
</evidence>
<keyword evidence="11" id="KW-1185">Reference proteome</keyword>
<dbReference type="PROSITE" id="PS52038">
    <property type="entry name" value="TOPO_IB_2"/>
    <property type="match status" value="1"/>
</dbReference>
<dbReference type="Gene3D" id="3.30.66.10">
    <property type="entry name" value="DNA topoisomerase I domain"/>
    <property type="match status" value="1"/>
</dbReference>
<evidence type="ECO:0000256" key="1">
    <source>
        <dbReference type="ARBA" id="ARBA00000213"/>
    </source>
</evidence>
<reference evidence="10 11" key="1">
    <citation type="submission" date="2024-01" db="EMBL/GenBank/DDBJ databases">
        <title>Uliginosibacterium soil sp. nov.</title>
        <authorList>
            <person name="Lv Y."/>
        </authorList>
    </citation>
    <scope>NUCLEOTIDE SEQUENCE [LARGE SCALE GENOMIC DNA]</scope>
    <source>
        <strain evidence="10 11">H3</strain>
    </source>
</reference>
<evidence type="ECO:0000256" key="6">
    <source>
        <dbReference type="ARBA" id="ARBA00023235"/>
    </source>
</evidence>
<dbReference type="Pfam" id="PF01028">
    <property type="entry name" value="Topoisom_I"/>
    <property type="match status" value="1"/>
</dbReference>
<dbReference type="SUPFAM" id="SSF55869">
    <property type="entry name" value="DNA topoisomerase I domain"/>
    <property type="match status" value="1"/>
</dbReference>
<feature type="domain" description="DNA topoisomerase I catalytic core eukaryotic-type" evidence="8">
    <location>
        <begin position="120"/>
        <end position="341"/>
    </location>
</feature>
<dbReference type="Pfam" id="PF21338">
    <property type="entry name" value="Top1B_N_bact"/>
    <property type="match status" value="1"/>
</dbReference>
<keyword evidence="5" id="KW-0238">DNA-binding</keyword>
<dbReference type="InterPro" id="IPR013500">
    <property type="entry name" value="TopoI_cat_euk"/>
</dbReference>
<evidence type="ECO:0000259" key="9">
    <source>
        <dbReference type="Pfam" id="PF21338"/>
    </source>
</evidence>
<keyword evidence="6" id="KW-0413">Isomerase</keyword>
<sequence length="378" mass="41508">MHGGRALPGRGGSKRGDKQAGTPATRSSAQASGKAHRSHTSLHYVRDDCSGISRRKLRGRFAYFLPDGTRLKDAEQVRRIDALAIPPAYSDVWICPDPCGHLQATGRDARGRKQYRYHAAWREIRDANKYDRMLAFSEALPVIRRQVEKDLALPGVPRQRVLATLVRLLETTLIRVGNEAYAKDNDSYGLTTLQDKHVDILGSQLSFRFRGKSGVEHDVSVRNARLAKIVRRCADIPGHELFQYLDEAGMPHKLGSSDVNDYLHALSSLVCANASFTAKDFRTWAGSALAFELLRPLPAADDEAIRRKNVVSIVESVAACLGNTPAVCRRAYIHPAILQRYLEGASVPLPAAKAVAGLSAGEARLKAFLAALPSDARR</sequence>
<feature type="domain" description="DNA topoisomerase IB N-terminal" evidence="9">
    <location>
        <begin position="60"/>
        <end position="108"/>
    </location>
</feature>
<accession>A0ABU6K9D4</accession>
<dbReference type="InterPro" id="IPR001631">
    <property type="entry name" value="TopoI"/>
</dbReference>
<evidence type="ECO:0000313" key="11">
    <source>
        <dbReference type="Proteomes" id="UP001331561"/>
    </source>
</evidence>
<dbReference type="EMBL" id="JAYXHS010000004">
    <property type="protein sequence ID" value="MEC5387875.1"/>
    <property type="molecule type" value="Genomic_DNA"/>
</dbReference>
<evidence type="ECO:0000256" key="2">
    <source>
        <dbReference type="ARBA" id="ARBA00006645"/>
    </source>
</evidence>
<dbReference type="Proteomes" id="UP001331561">
    <property type="component" value="Unassembled WGS sequence"/>
</dbReference>
<name>A0ABU6K9D4_9RHOO</name>
<dbReference type="PRINTS" id="PR00416">
    <property type="entry name" value="EUTPISMRASEI"/>
</dbReference>
<comment type="caution">
    <text evidence="10">The sequence shown here is derived from an EMBL/GenBank/DDBJ whole genome shotgun (WGS) entry which is preliminary data.</text>
</comment>
<evidence type="ECO:0000313" key="10">
    <source>
        <dbReference type="EMBL" id="MEC5387875.1"/>
    </source>
</evidence>
<protein>
    <recommendedName>
        <fullName evidence="3">DNA topoisomerase</fullName>
        <ecNumber evidence="3">5.6.2.1</ecNumber>
    </recommendedName>
</protein>
<feature type="region of interest" description="Disordered" evidence="7">
    <location>
        <begin position="1"/>
        <end position="40"/>
    </location>
</feature>
<dbReference type="InterPro" id="IPR014711">
    <property type="entry name" value="TopoI_cat_a-hlx-sub_euk"/>
</dbReference>
<evidence type="ECO:0000256" key="7">
    <source>
        <dbReference type="SAM" id="MobiDB-lite"/>
    </source>
</evidence>
<gene>
    <name evidence="10" type="ORF">VVD49_19235</name>
</gene>
<comment type="similarity">
    <text evidence="2">Belongs to the type IB topoisomerase family.</text>
</comment>
<dbReference type="Gene3D" id="1.10.132.120">
    <property type="match status" value="1"/>
</dbReference>
<organism evidence="10 11">
    <name type="scientific">Uliginosibacterium silvisoli</name>
    <dbReference type="NCBI Taxonomy" id="3114758"/>
    <lineage>
        <taxon>Bacteria</taxon>
        <taxon>Pseudomonadati</taxon>
        <taxon>Pseudomonadota</taxon>
        <taxon>Betaproteobacteria</taxon>
        <taxon>Rhodocyclales</taxon>
        <taxon>Zoogloeaceae</taxon>
        <taxon>Uliginosibacterium</taxon>
    </lineage>
</organism>
<evidence type="ECO:0000259" key="8">
    <source>
        <dbReference type="Pfam" id="PF01028"/>
    </source>
</evidence>
<dbReference type="RefSeq" id="WP_327600849.1">
    <property type="nucleotide sequence ID" value="NZ_JAYXHS010000004.1"/>
</dbReference>